<protein>
    <submittedName>
        <fullName evidence="1">Uncharacterized protein</fullName>
    </submittedName>
</protein>
<gene>
    <name evidence="1" type="ORF">OHA22_44480</name>
</gene>
<proteinExistence type="predicted"/>
<reference evidence="1" key="1">
    <citation type="submission" date="2022-10" db="EMBL/GenBank/DDBJ databases">
        <title>The complete genomes of actinobacterial strains from the NBC collection.</title>
        <authorList>
            <person name="Joergensen T.S."/>
            <person name="Alvarez Arevalo M."/>
            <person name="Sterndorff E.B."/>
            <person name="Faurdal D."/>
            <person name="Vuksanovic O."/>
            <person name="Mourched A.-S."/>
            <person name="Charusanti P."/>
            <person name="Shaw S."/>
            <person name="Blin K."/>
            <person name="Weber T."/>
        </authorList>
    </citation>
    <scope>NUCLEOTIDE SEQUENCE</scope>
    <source>
        <strain evidence="1">NBC_00093</strain>
    </source>
</reference>
<organism evidence="1">
    <name type="scientific">Streptomyces sp. NBC_00093</name>
    <dbReference type="NCBI Taxonomy" id="2975649"/>
    <lineage>
        <taxon>Bacteria</taxon>
        <taxon>Bacillati</taxon>
        <taxon>Actinomycetota</taxon>
        <taxon>Actinomycetes</taxon>
        <taxon>Kitasatosporales</taxon>
        <taxon>Streptomycetaceae</taxon>
        <taxon>Streptomyces</taxon>
    </lineage>
</organism>
<accession>A0AAU2ABJ0</accession>
<dbReference type="EMBL" id="CP108222">
    <property type="protein sequence ID" value="WTT22094.1"/>
    <property type="molecule type" value="Genomic_DNA"/>
</dbReference>
<sequence length="373" mass="40149">MDPNGPIARRFPLIARFRPACLPLPDRVRSLTELAARAAEGSDQGLASTIFNQTALVASDLGLPDLARAICHRHAAAYMRACPLPAMSAIRGLEPLVNLARLQIRADRTDEGRQQLLDLYEAVGAPTPVSFEGITVPADITATADDRQGVRAWLWRVLLADGTRTLTTTGRWDEALAHVERHRGVGTRMLDGRQVAVIAALTAGQTSRADELLSDTAPGEPWEQAVTACLTALCCRDARQPASDSVACLTNAYLNYDGNAGTTVFDVRLGLTVLDAIGSAQLPEARLLADDIVRRTTEARNGYAAREVLTHPLFGVLGRDAQRQDCEDLLRSCALDSGVLPDVLHRDLASALDIGETVLRQSLTTKGLYSPTS</sequence>
<name>A0AAU2ABJ0_9ACTN</name>
<evidence type="ECO:0000313" key="1">
    <source>
        <dbReference type="EMBL" id="WTT22094.1"/>
    </source>
</evidence>
<dbReference type="AlphaFoldDB" id="A0AAU2ABJ0"/>